<evidence type="ECO:0008006" key="5">
    <source>
        <dbReference type="Google" id="ProtNLM"/>
    </source>
</evidence>
<evidence type="ECO:0000256" key="1">
    <source>
        <dbReference type="SAM" id="MobiDB-lite"/>
    </source>
</evidence>
<keyword evidence="2" id="KW-0472">Membrane</keyword>
<proteinExistence type="predicted"/>
<sequence>MSNVIKAWNIESSADFSLDGPVGQVYSMIVANEMLIAGAQGGICPVICLAVGGNMLYSGSMDNTIRRSCFSDVANLYLLLLLKPGLKYALKKGFKHIRVHEDSMLMCMQMVKWKRKVTSRLNVKRQVCNVFYDDKRTIARRVWTCHRSRESGYHICENGYKSNFQNFKNGYQSRKNGYRSNEGGYQSSENG</sequence>
<feature type="transmembrane region" description="Helical" evidence="2">
    <location>
        <begin position="34"/>
        <end position="57"/>
    </location>
</feature>
<accession>A0AAE0A4M5</accession>
<evidence type="ECO:0000256" key="2">
    <source>
        <dbReference type="SAM" id="Phobius"/>
    </source>
</evidence>
<dbReference type="EMBL" id="JANJYJ010000007">
    <property type="protein sequence ID" value="KAK3200129.1"/>
    <property type="molecule type" value="Genomic_DNA"/>
</dbReference>
<keyword evidence="2" id="KW-0812">Transmembrane</keyword>
<gene>
    <name evidence="3" type="ORF">Dsin_023544</name>
</gene>
<reference evidence="3" key="1">
    <citation type="journal article" date="2023" name="Plant J.">
        <title>Genome sequences and population genomics provide insights into the demographic history, inbreeding, and mutation load of two 'living fossil' tree species of Dipteronia.</title>
        <authorList>
            <person name="Feng Y."/>
            <person name="Comes H.P."/>
            <person name="Chen J."/>
            <person name="Zhu S."/>
            <person name="Lu R."/>
            <person name="Zhang X."/>
            <person name="Li P."/>
            <person name="Qiu J."/>
            <person name="Olsen K.M."/>
            <person name="Qiu Y."/>
        </authorList>
    </citation>
    <scope>NUCLEOTIDE SEQUENCE</scope>
    <source>
        <strain evidence="3">NBL</strain>
    </source>
</reference>
<name>A0AAE0A4M5_9ROSI</name>
<evidence type="ECO:0000313" key="4">
    <source>
        <dbReference type="Proteomes" id="UP001281410"/>
    </source>
</evidence>
<organism evidence="3 4">
    <name type="scientific">Dipteronia sinensis</name>
    <dbReference type="NCBI Taxonomy" id="43782"/>
    <lineage>
        <taxon>Eukaryota</taxon>
        <taxon>Viridiplantae</taxon>
        <taxon>Streptophyta</taxon>
        <taxon>Embryophyta</taxon>
        <taxon>Tracheophyta</taxon>
        <taxon>Spermatophyta</taxon>
        <taxon>Magnoliopsida</taxon>
        <taxon>eudicotyledons</taxon>
        <taxon>Gunneridae</taxon>
        <taxon>Pentapetalae</taxon>
        <taxon>rosids</taxon>
        <taxon>malvids</taxon>
        <taxon>Sapindales</taxon>
        <taxon>Sapindaceae</taxon>
        <taxon>Hippocastanoideae</taxon>
        <taxon>Acereae</taxon>
        <taxon>Dipteronia</taxon>
    </lineage>
</organism>
<protein>
    <recommendedName>
        <fullName evidence="5">RNase H type-1 domain-containing protein</fullName>
    </recommendedName>
</protein>
<keyword evidence="4" id="KW-1185">Reference proteome</keyword>
<keyword evidence="2" id="KW-1133">Transmembrane helix</keyword>
<comment type="caution">
    <text evidence="3">The sequence shown here is derived from an EMBL/GenBank/DDBJ whole genome shotgun (WGS) entry which is preliminary data.</text>
</comment>
<evidence type="ECO:0000313" key="3">
    <source>
        <dbReference type="EMBL" id="KAK3200129.1"/>
    </source>
</evidence>
<dbReference type="AlphaFoldDB" id="A0AAE0A4M5"/>
<dbReference type="Proteomes" id="UP001281410">
    <property type="component" value="Unassembled WGS sequence"/>
</dbReference>
<feature type="region of interest" description="Disordered" evidence="1">
    <location>
        <begin position="171"/>
        <end position="191"/>
    </location>
</feature>